<dbReference type="RefSeq" id="WP_096353835.1">
    <property type="nucleotide sequence ID" value="NZ_AP014946.1"/>
</dbReference>
<feature type="transmembrane region" description="Helical" evidence="1">
    <location>
        <begin position="12"/>
        <end position="32"/>
    </location>
</feature>
<dbReference type="InterPro" id="IPR009936">
    <property type="entry name" value="DUF1468"/>
</dbReference>
<evidence type="ECO:0000313" key="4">
    <source>
        <dbReference type="Proteomes" id="UP000236884"/>
    </source>
</evidence>
<evidence type="ECO:0000256" key="1">
    <source>
        <dbReference type="SAM" id="Phobius"/>
    </source>
</evidence>
<protein>
    <submittedName>
        <fullName evidence="3">Tripartite tricarboxylate transporter TctB family protein</fullName>
    </submittedName>
</protein>
<keyword evidence="1" id="KW-0472">Membrane</keyword>
<accession>A0A0S3PST6</accession>
<keyword evidence="1" id="KW-0812">Transmembrane</keyword>
<evidence type="ECO:0000259" key="2">
    <source>
        <dbReference type="Pfam" id="PF07331"/>
    </source>
</evidence>
<dbReference type="Pfam" id="PF07331">
    <property type="entry name" value="TctB"/>
    <property type="match status" value="1"/>
</dbReference>
<feature type="domain" description="DUF1468" evidence="2">
    <location>
        <begin position="16"/>
        <end position="151"/>
    </location>
</feature>
<dbReference type="EMBL" id="AP014946">
    <property type="protein sequence ID" value="BAT59025.1"/>
    <property type="molecule type" value="Genomic_DNA"/>
</dbReference>
<sequence length="163" mass="17458">MNDTTKKGFALPEALIGGGLLLFSAFALWQIWQIPESPIYAKVGPTTAPYITVAALAVLALFLLFEAARGGWQPDEEKEVAIDWRALVFVAAGLIANIALITWMGFTIASTVMFVLIAYGFGSRQPLRDVAIGFVVALVAYFGFAKLLGVNIGAGWFETLIGG</sequence>
<dbReference type="Proteomes" id="UP000236884">
    <property type="component" value="Chromosome"/>
</dbReference>
<feature type="transmembrane region" description="Helical" evidence="1">
    <location>
        <begin position="86"/>
        <end position="119"/>
    </location>
</feature>
<dbReference type="AlphaFoldDB" id="A0A0S3PST6"/>
<keyword evidence="4" id="KW-1185">Reference proteome</keyword>
<name>A0A0S3PST6_9BRAD</name>
<feature type="transmembrane region" description="Helical" evidence="1">
    <location>
        <begin position="47"/>
        <end position="65"/>
    </location>
</feature>
<reference evidence="3 4" key="1">
    <citation type="submission" date="2015-08" db="EMBL/GenBank/DDBJ databases">
        <title>Investigation of the bacterial diversity of lava forest soil.</title>
        <authorList>
            <person name="Lee J.S."/>
        </authorList>
    </citation>
    <scope>NUCLEOTIDE SEQUENCE [LARGE SCALE GENOMIC DNA]</scope>
    <source>
        <strain evidence="3 4">GJW-30</strain>
    </source>
</reference>
<dbReference type="KEGG" id="vgo:GJW-30_1_01554"/>
<evidence type="ECO:0000313" key="3">
    <source>
        <dbReference type="EMBL" id="BAT59025.1"/>
    </source>
</evidence>
<dbReference type="OrthoDB" id="7347328at2"/>
<proteinExistence type="predicted"/>
<gene>
    <name evidence="3" type="ORF">GJW-30_1_01554</name>
</gene>
<organism evidence="3 4">
    <name type="scientific">Variibacter gotjawalensis</name>
    <dbReference type="NCBI Taxonomy" id="1333996"/>
    <lineage>
        <taxon>Bacteria</taxon>
        <taxon>Pseudomonadati</taxon>
        <taxon>Pseudomonadota</taxon>
        <taxon>Alphaproteobacteria</taxon>
        <taxon>Hyphomicrobiales</taxon>
        <taxon>Nitrobacteraceae</taxon>
        <taxon>Variibacter</taxon>
    </lineage>
</organism>
<feature type="transmembrane region" description="Helical" evidence="1">
    <location>
        <begin position="131"/>
        <end position="157"/>
    </location>
</feature>
<keyword evidence="1" id="KW-1133">Transmembrane helix</keyword>